<dbReference type="SUPFAM" id="SSF52518">
    <property type="entry name" value="Thiamin diphosphate-binding fold (THDP-binding)"/>
    <property type="match status" value="2"/>
</dbReference>
<dbReference type="InterPro" id="IPR029061">
    <property type="entry name" value="THDP-binding"/>
</dbReference>
<dbReference type="InterPro" id="IPR005474">
    <property type="entry name" value="Transketolase_N"/>
</dbReference>
<evidence type="ECO:0000256" key="4">
    <source>
        <dbReference type="ARBA" id="ARBA00017172"/>
    </source>
</evidence>
<evidence type="ECO:0000256" key="2">
    <source>
        <dbReference type="ARBA" id="ARBA00001964"/>
    </source>
</evidence>
<sequence length="775" mass="83472">MNATISHHLNCDATRIEALRDIEQRVLWLSTAMVHHANRIRPNTSGLKVGGHQASSASMVTIMTSLWFEQLRSGDRVSVKPHASPVLHSLNYLLGSLDEKYLTTLRKFGGLQSYPSRSKDPDPVDYSTGSVGIGATAPIWGAVARRFVETHCGAGGSGRQYSLVGDAELDEGAVWEAILDSETADLGEVVWIVDLNRQSLDRVVPNIAANRLEQMFAAAGWQVLTVKFGQLLESLFARPGGEALRARVVGMSNPEYQRLLRCTAAELRDRLPGEGPGSDEIAALIAELDDSTLTAAIRNLGGHDINALTDAYRLIDDTRPTVILAYTVKGYGLPTEGHPQNHSALLSVEEFDALAGRLGMDPQQPWQRFAPDSAAGLLCAETAARLQRAPVEHVPPPPVPLDIGRTPKGTATTQAALGRALLDLTREAPEAAKRVVTVSPDVSSTTNLGGWVNKVGVWSSSERRNWFADDAETIMHWNERPTGQHMELGIAETNLVGLLGELGATWSRWGKPLFPIGVLYDPFVERALEPWSFGIYAGGQSILIGTPSGVTLAAEGGAHQSIKTPSIGIEQPGCISYEPAFAVDVEWTLLASIARLGRPDGTSAYLRLSTRPVDQTLAEVPADPAARERRRRQVVAGGYPLRRSENARVTIATMGAVTVEALAAADRLEQAGLPTDVVCVTSPGLLFEAMQARQGLSEGDTWILDQLFPADRATPLVTVLDGHPHTLAFLANIQQVRATALGVSKFGQAGSLEEVYRYHGLDTDSIVRAALDVTS</sequence>
<evidence type="ECO:0000259" key="7">
    <source>
        <dbReference type="SMART" id="SM00861"/>
    </source>
</evidence>
<dbReference type="InterPro" id="IPR009014">
    <property type="entry name" value="Transketo_C/PFOR_II"/>
</dbReference>
<dbReference type="InterPro" id="IPR051157">
    <property type="entry name" value="PDH/Transketolase"/>
</dbReference>
<reference evidence="8 9" key="1">
    <citation type="submission" date="2023-08" db="EMBL/GenBank/DDBJ databases">
        <authorList>
            <person name="Folkvardsen B D."/>
            <person name="Norman A."/>
        </authorList>
    </citation>
    <scope>NUCLEOTIDE SEQUENCE [LARGE SCALE GENOMIC DNA]</scope>
    <source>
        <strain evidence="8 9">Mu0050</strain>
    </source>
</reference>
<name>A0ABN9P617_9MYCO</name>
<dbReference type="Proteomes" id="UP001190466">
    <property type="component" value="Chromosome"/>
</dbReference>
<evidence type="ECO:0000256" key="1">
    <source>
        <dbReference type="ARBA" id="ARBA00001946"/>
    </source>
</evidence>
<keyword evidence="9" id="KW-1185">Reference proteome</keyword>
<proteinExistence type="inferred from homology"/>
<comment type="cofactor">
    <cofactor evidence="1">
        <name>Mg(2+)</name>
        <dbReference type="ChEBI" id="CHEBI:18420"/>
    </cofactor>
</comment>
<comment type="catalytic activity">
    <reaction evidence="6">
        <text>N(6)-[(R)-lipoyl]-L-lysyl-[protein] + pyruvate + H(+) = N(6)-[(R)-S(8)-acetyldihydrolipoyl]-L-lysyl-[protein] + CO2</text>
        <dbReference type="Rhea" id="RHEA:19189"/>
        <dbReference type="Rhea" id="RHEA-COMP:10474"/>
        <dbReference type="Rhea" id="RHEA-COMP:10478"/>
        <dbReference type="ChEBI" id="CHEBI:15361"/>
        <dbReference type="ChEBI" id="CHEBI:15378"/>
        <dbReference type="ChEBI" id="CHEBI:16526"/>
        <dbReference type="ChEBI" id="CHEBI:83099"/>
        <dbReference type="ChEBI" id="CHEBI:83111"/>
        <dbReference type="EC" id="1.2.4.1"/>
    </reaction>
</comment>
<dbReference type="Pfam" id="PF22613">
    <property type="entry name" value="Transketolase_C_1"/>
    <property type="match status" value="1"/>
</dbReference>
<dbReference type="InterPro" id="IPR055152">
    <property type="entry name" value="Transketolase-like_C_2"/>
</dbReference>
<dbReference type="InterPro" id="IPR005475">
    <property type="entry name" value="Transketolase-like_Pyr-bd"/>
</dbReference>
<dbReference type="Pfam" id="PF00456">
    <property type="entry name" value="Transketolase_N"/>
    <property type="match status" value="1"/>
</dbReference>
<evidence type="ECO:0000313" key="9">
    <source>
        <dbReference type="Proteomes" id="UP001190466"/>
    </source>
</evidence>
<evidence type="ECO:0000256" key="3">
    <source>
        <dbReference type="ARBA" id="ARBA00007131"/>
    </source>
</evidence>
<feature type="domain" description="Transketolase-like pyrimidine-binding" evidence="7">
    <location>
        <begin position="411"/>
        <end position="615"/>
    </location>
</feature>
<dbReference type="SUPFAM" id="SSF52922">
    <property type="entry name" value="TK C-terminal domain-like"/>
    <property type="match status" value="1"/>
</dbReference>
<dbReference type="Gene3D" id="3.40.50.920">
    <property type="match status" value="1"/>
</dbReference>
<comment type="cofactor">
    <cofactor evidence="2">
        <name>thiamine diphosphate</name>
        <dbReference type="ChEBI" id="CHEBI:58937"/>
    </cofactor>
</comment>
<dbReference type="RefSeq" id="WP_316511554.1">
    <property type="nucleotide sequence ID" value="NZ_OY726395.1"/>
</dbReference>
<evidence type="ECO:0000256" key="6">
    <source>
        <dbReference type="ARBA" id="ARBA00051231"/>
    </source>
</evidence>
<evidence type="ECO:0000313" key="8">
    <source>
        <dbReference type="EMBL" id="CAJ1585361.1"/>
    </source>
</evidence>
<dbReference type="Pfam" id="PF17831">
    <property type="entry name" value="PDH_E1_M"/>
    <property type="match status" value="1"/>
</dbReference>
<dbReference type="SMART" id="SM00861">
    <property type="entry name" value="Transket_pyr"/>
    <property type="match status" value="1"/>
</dbReference>
<gene>
    <name evidence="8" type="ORF">MU0050_003672</name>
</gene>
<accession>A0ABN9P617</accession>
<evidence type="ECO:0000256" key="5">
    <source>
        <dbReference type="ARBA" id="ARBA00023052"/>
    </source>
</evidence>
<keyword evidence="8" id="KW-0670">Pyruvate</keyword>
<dbReference type="InterPro" id="IPR041621">
    <property type="entry name" value="PDH_E1_M"/>
</dbReference>
<dbReference type="EMBL" id="OY726395">
    <property type="protein sequence ID" value="CAJ1585361.1"/>
    <property type="molecule type" value="Genomic_DNA"/>
</dbReference>
<dbReference type="PANTHER" id="PTHR43825">
    <property type="entry name" value="PYRUVATE DEHYDROGENASE E1 COMPONENT"/>
    <property type="match status" value="1"/>
</dbReference>
<protein>
    <recommendedName>
        <fullName evidence="4">Pyruvate dehydrogenase E1 component</fullName>
    </recommendedName>
</protein>
<organism evidence="8 9">
    <name type="scientific">[Mycobacterium] wendilense</name>
    <dbReference type="NCBI Taxonomy" id="3064284"/>
    <lineage>
        <taxon>Bacteria</taxon>
        <taxon>Bacillati</taxon>
        <taxon>Actinomycetota</taxon>
        <taxon>Actinomycetes</taxon>
        <taxon>Mycobacteriales</taxon>
        <taxon>Mycobacteriaceae</taxon>
        <taxon>Mycolicibacter</taxon>
    </lineage>
</organism>
<comment type="similarity">
    <text evidence="3">Belongs to the transketolase family.</text>
</comment>
<dbReference type="PIRSF" id="PIRSF000156">
    <property type="entry name" value="Pyruvate_dh_E1"/>
    <property type="match status" value="1"/>
</dbReference>
<dbReference type="Gene3D" id="3.40.50.970">
    <property type="match status" value="2"/>
</dbReference>
<keyword evidence="5" id="KW-0786">Thiamine pyrophosphate</keyword>
<dbReference type="InterPro" id="IPR004660">
    <property type="entry name" value="PDH_E1"/>
</dbReference>
<dbReference type="PANTHER" id="PTHR43825:SF4">
    <property type="entry name" value="PYRUVATE DEHYDROGENASE E1 COMPONENT"/>
    <property type="match status" value="1"/>
</dbReference>